<dbReference type="Proteomes" id="UP000193964">
    <property type="component" value="Unassembled WGS sequence"/>
</dbReference>
<name>A0A1X2F2Q9_9MYCO</name>
<reference evidence="3 4" key="1">
    <citation type="submission" date="2016-01" db="EMBL/GenBank/DDBJ databases">
        <title>The new phylogeny of the genus Mycobacterium.</title>
        <authorList>
            <person name="Tarcisio F."/>
            <person name="Conor M."/>
            <person name="Antonella G."/>
            <person name="Elisabetta G."/>
            <person name="Giulia F.S."/>
            <person name="Sara T."/>
            <person name="Anna F."/>
            <person name="Clotilde B."/>
            <person name="Roberto B."/>
            <person name="Veronica D.S."/>
            <person name="Fabio R."/>
            <person name="Monica P."/>
            <person name="Olivier J."/>
            <person name="Enrico T."/>
            <person name="Nicola S."/>
        </authorList>
    </citation>
    <scope>NUCLEOTIDE SEQUENCE [LARGE SCALE GENOMIC DNA]</scope>
    <source>
        <strain evidence="3 4">ATCC 700010</strain>
    </source>
</reference>
<dbReference type="InterPro" id="IPR032466">
    <property type="entry name" value="Metal_Hydrolase"/>
</dbReference>
<dbReference type="SUPFAM" id="SSF51556">
    <property type="entry name" value="Metallo-dependent hydrolases"/>
    <property type="match status" value="1"/>
</dbReference>
<dbReference type="GO" id="GO:0019748">
    <property type="term" value="P:secondary metabolic process"/>
    <property type="evidence" value="ECO:0007669"/>
    <property type="project" value="TreeGrafter"/>
</dbReference>
<dbReference type="GO" id="GO:0016831">
    <property type="term" value="F:carboxy-lyase activity"/>
    <property type="evidence" value="ECO:0007669"/>
    <property type="project" value="InterPro"/>
</dbReference>
<accession>A0A1X2F2Q9</accession>
<evidence type="ECO:0000259" key="2">
    <source>
        <dbReference type="Pfam" id="PF04909"/>
    </source>
</evidence>
<dbReference type="AlphaFoldDB" id="A0A1X2F2Q9"/>
<evidence type="ECO:0000313" key="3">
    <source>
        <dbReference type="EMBL" id="ORX12695.1"/>
    </source>
</evidence>
<dbReference type="Gene3D" id="3.20.20.140">
    <property type="entry name" value="Metal-dependent hydrolases"/>
    <property type="match status" value="1"/>
</dbReference>
<evidence type="ECO:0000256" key="1">
    <source>
        <dbReference type="ARBA" id="ARBA00023239"/>
    </source>
</evidence>
<feature type="domain" description="Amidohydrolase-related" evidence="2">
    <location>
        <begin position="49"/>
        <end position="336"/>
    </location>
</feature>
<proteinExistence type="predicted"/>
<dbReference type="GO" id="GO:0016787">
    <property type="term" value="F:hydrolase activity"/>
    <property type="evidence" value="ECO:0007669"/>
    <property type="project" value="InterPro"/>
</dbReference>
<comment type="caution">
    <text evidence="3">The sequence shown here is derived from an EMBL/GenBank/DDBJ whole genome shotgun (WGS) entry which is preliminary data.</text>
</comment>
<dbReference type="PANTHER" id="PTHR21240:SF30">
    <property type="entry name" value="AMIDOHYDROLASE-RELATED DOMAIN-CONTAINING PROTEIN-RELATED"/>
    <property type="match status" value="1"/>
</dbReference>
<evidence type="ECO:0000313" key="4">
    <source>
        <dbReference type="Proteomes" id="UP000193964"/>
    </source>
</evidence>
<organism evidence="3 4">
    <name type="scientific">Mycolicibacterium wolinskyi</name>
    <dbReference type="NCBI Taxonomy" id="59750"/>
    <lineage>
        <taxon>Bacteria</taxon>
        <taxon>Bacillati</taxon>
        <taxon>Actinomycetota</taxon>
        <taxon>Actinomycetes</taxon>
        <taxon>Mycobacteriales</taxon>
        <taxon>Mycobacteriaceae</taxon>
        <taxon>Mycolicibacterium</taxon>
    </lineage>
</organism>
<sequence length="339" mass="36501">MRRLIGLEEHTWTPALRQALLTWGGDETVNQMSSQGVINERLLDVGDERLARMDANGVDMQVLSVTSPGTQPLPAQVAIPLAREANDVLAEAARAHPNRFAAFATLPTAAPAAAAAELQRAVTELGHVGAMLFPRTGATFLDHDRFRPIFEAADQLDVPLYIHPGMPPKKLIDAAYTGFDEWTSLQLATGGWGWHSEAGLAALRLILAGTFDRHPDLQVILGHWGEMLVLFADRADVLSSAHLDRRVLEYITGNLSVTAGGVYSHRMLKAAVDVLGPDRVMFGADDPYGAHGKIGSDSRGSFGGPGGARAFVENAPLNELDRRKFGHLNAERILGLTAA</sequence>
<keyword evidence="1" id="KW-0456">Lyase</keyword>
<protein>
    <recommendedName>
        <fullName evidence="2">Amidohydrolase-related domain-containing protein</fullName>
    </recommendedName>
</protein>
<dbReference type="EMBL" id="LQQA01000029">
    <property type="protein sequence ID" value="ORX12695.1"/>
    <property type="molecule type" value="Genomic_DNA"/>
</dbReference>
<dbReference type="GO" id="GO:0005829">
    <property type="term" value="C:cytosol"/>
    <property type="evidence" value="ECO:0007669"/>
    <property type="project" value="TreeGrafter"/>
</dbReference>
<dbReference type="InterPro" id="IPR006680">
    <property type="entry name" value="Amidohydro-rel"/>
</dbReference>
<dbReference type="PANTHER" id="PTHR21240">
    <property type="entry name" value="2-AMINO-3-CARBOXYLMUCONATE-6-SEMIALDEHYDE DECARBOXYLASE"/>
    <property type="match status" value="1"/>
</dbReference>
<gene>
    <name evidence="3" type="ORF">AWC31_31310</name>
</gene>
<dbReference type="InterPro" id="IPR032465">
    <property type="entry name" value="ACMSD"/>
</dbReference>
<dbReference type="Pfam" id="PF04909">
    <property type="entry name" value="Amidohydro_2"/>
    <property type="match status" value="1"/>
</dbReference>